<feature type="region of interest" description="Disordered" evidence="1">
    <location>
        <begin position="1"/>
        <end position="31"/>
    </location>
</feature>
<dbReference type="AlphaFoldDB" id="A0A4S8HIA2"/>
<dbReference type="EMBL" id="STFF01000008">
    <property type="protein sequence ID" value="THU34261.1"/>
    <property type="molecule type" value="Genomic_DNA"/>
</dbReference>
<feature type="compositionally biased region" description="Basic residues" evidence="1">
    <location>
        <begin position="16"/>
        <end position="28"/>
    </location>
</feature>
<feature type="compositionally biased region" description="Polar residues" evidence="1">
    <location>
        <begin position="1"/>
        <end position="15"/>
    </location>
</feature>
<accession>A0A4S8HIA2</accession>
<reference evidence="2 3" key="1">
    <citation type="submission" date="2019-04" db="EMBL/GenBank/DDBJ databases">
        <title>Niastella caeni sp. nov., isolated from activated sludge.</title>
        <authorList>
            <person name="Sheng M."/>
        </authorList>
    </citation>
    <scope>NUCLEOTIDE SEQUENCE [LARGE SCALE GENOMIC DNA]</scope>
    <source>
        <strain evidence="2 3">HX-2-15</strain>
    </source>
</reference>
<gene>
    <name evidence="2" type="ORF">FAM09_24900</name>
</gene>
<dbReference type="Proteomes" id="UP000306918">
    <property type="component" value="Unassembled WGS sequence"/>
</dbReference>
<dbReference type="RefSeq" id="WP_136579877.1">
    <property type="nucleotide sequence ID" value="NZ_STFF01000008.1"/>
</dbReference>
<name>A0A4S8HIA2_9BACT</name>
<organism evidence="2 3">
    <name type="scientific">Niastella caeni</name>
    <dbReference type="NCBI Taxonomy" id="2569763"/>
    <lineage>
        <taxon>Bacteria</taxon>
        <taxon>Pseudomonadati</taxon>
        <taxon>Bacteroidota</taxon>
        <taxon>Chitinophagia</taxon>
        <taxon>Chitinophagales</taxon>
        <taxon>Chitinophagaceae</taxon>
        <taxon>Niastella</taxon>
    </lineage>
</organism>
<proteinExistence type="predicted"/>
<evidence type="ECO:0000256" key="1">
    <source>
        <dbReference type="SAM" id="MobiDB-lite"/>
    </source>
</evidence>
<evidence type="ECO:0000313" key="3">
    <source>
        <dbReference type="Proteomes" id="UP000306918"/>
    </source>
</evidence>
<protein>
    <submittedName>
        <fullName evidence="2">DUF1943 domain-containing protein</fullName>
    </submittedName>
</protein>
<comment type="caution">
    <text evidence="2">The sequence shown here is derived from an EMBL/GenBank/DDBJ whole genome shotgun (WGS) entry which is preliminary data.</text>
</comment>
<evidence type="ECO:0000313" key="2">
    <source>
        <dbReference type="EMBL" id="THU34261.1"/>
    </source>
</evidence>
<sequence>MQKATAKNQQSSFQRKLNKLSKHLKSKQHSPDQEHYAALRLWMLDQDYHFNQLRNDCVNIILFLGKQMAETNDEVTRRKHYGHMQMMAGLYEFFDDAVNNHLGINTEPNC</sequence>
<keyword evidence="3" id="KW-1185">Reference proteome</keyword>